<proteinExistence type="predicted"/>
<keyword evidence="1" id="KW-0812">Transmembrane</keyword>
<evidence type="ECO:0000313" key="2">
    <source>
        <dbReference type="EMBL" id="MBB5807011.1"/>
    </source>
</evidence>
<evidence type="ECO:0000256" key="1">
    <source>
        <dbReference type="SAM" id="Phobius"/>
    </source>
</evidence>
<feature type="transmembrane region" description="Helical" evidence="1">
    <location>
        <begin position="9"/>
        <end position="27"/>
    </location>
</feature>
<protein>
    <submittedName>
        <fullName evidence="2">Uncharacterized protein</fullName>
    </submittedName>
</protein>
<feature type="transmembrane region" description="Helical" evidence="1">
    <location>
        <begin position="112"/>
        <end position="135"/>
    </location>
</feature>
<feature type="transmembrane region" description="Helical" evidence="1">
    <location>
        <begin position="39"/>
        <end position="63"/>
    </location>
</feature>
<reference evidence="2 3" key="1">
    <citation type="submission" date="2020-08" db="EMBL/GenBank/DDBJ databases">
        <title>Sequencing the genomes of 1000 actinobacteria strains.</title>
        <authorList>
            <person name="Klenk H.-P."/>
        </authorList>
    </citation>
    <scope>NUCLEOTIDE SEQUENCE [LARGE SCALE GENOMIC DNA]</scope>
    <source>
        <strain evidence="2 3">DSM 45486</strain>
    </source>
</reference>
<dbReference type="RefSeq" id="WP_184926976.1">
    <property type="nucleotide sequence ID" value="NZ_JACHMO010000001.1"/>
</dbReference>
<accession>A0A7W9M4E0</accession>
<feature type="transmembrane region" description="Helical" evidence="1">
    <location>
        <begin position="84"/>
        <end position="106"/>
    </location>
</feature>
<keyword evidence="1" id="KW-0472">Membrane</keyword>
<name>A0A7W9M4E0_9PSEU</name>
<gene>
    <name evidence="2" type="ORF">F4560_006779</name>
</gene>
<dbReference type="EMBL" id="JACHMO010000001">
    <property type="protein sequence ID" value="MBB5807011.1"/>
    <property type="molecule type" value="Genomic_DNA"/>
</dbReference>
<sequence>MSYEEKGTWVYLVVSALTFLGYVGVVLSRAGGEVRIAEVSYVAPLLWSIGISVGLAIVGRIAFEMARPSESHKADVRDRDINRFGEHVAGGVLGVGMVLPFGLALAEAPHFWIANAIYAVFASWAVFGAAVKLVAYRRGF</sequence>
<dbReference type="Proteomes" id="UP000552097">
    <property type="component" value="Unassembled WGS sequence"/>
</dbReference>
<evidence type="ECO:0000313" key="3">
    <source>
        <dbReference type="Proteomes" id="UP000552097"/>
    </source>
</evidence>
<dbReference type="AlphaFoldDB" id="A0A7W9M4E0"/>
<keyword evidence="3" id="KW-1185">Reference proteome</keyword>
<organism evidence="2 3">
    <name type="scientific">Saccharothrix ecbatanensis</name>
    <dbReference type="NCBI Taxonomy" id="1105145"/>
    <lineage>
        <taxon>Bacteria</taxon>
        <taxon>Bacillati</taxon>
        <taxon>Actinomycetota</taxon>
        <taxon>Actinomycetes</taxon>
        <taxon>Pseudonocardiales</taxon>
        <taxon>Pseudonocardiaceae</taxon>
        <taxon>Saccharothrix</taxon>
    </lineage>
</organism>
<comment type="caution">
    <text evidence="2">The sequence shown here is derived from an EMBL/GenBank/DDBJ whole genome shotgun (WGS) entry which is preliminary data.</text>
</comment>
<keyword evidence="1" id="KW-1133">Transmembrane helix</keyword>